<organism evidence="2">
    <name type="scientific">Oppiella nova</name>
    <dbReference type="NCBI Taxonomy" id="334625"/>
    <lineage>
        <taxon>Eukaryota</taxon>
        <taxon>Metazoa</taxon>
        <taxon>Ecdysozoa</taxon>
        <taxon>Arthropoda</taxon>
        <taxon>Chelicerata</taxon>
        <taxon>Arachnida</taxon>
        <taxon>Acari</taxon>
        <taxon>Acariformes</taxon>
        <taxon>Sarcoptiformes</taxon>
        <taxon>Oribatida</taxon>
        <taxon>Brachypylina</taxon>
        <taxon>Oppioidea</taxon>
        <taxon>Oppiidae</taxon>
        <taxon>Oppiella</taxon>
    </lineage>
</organism>
<keyword evidence="3" id="KW-1185">Reference proteome</keyword>
<sequence>MYHSTSYDDLEPLSFVMPPSKMSIEIGLRTGTMKVNAEGKVTWLLGSGVIVVFEYFVFLKFVKIEKEKKEVREVG</sequence>
<evidence type="ECO:0000313" key="2">
    <source>
        <dbReference type="EMBL" id="CAD7657841.1"/>
    </source>
</evidence>
<dbReference type="AlphaFoldDB" id="A0A7R9MCV0"/>
<name>A0A7R9MCV0_9ACAR</name>
<protein>
    <submittedName>
        <fullName evidence="2">Uncharacterized protein</fullName>
    </submittedName>
</protein>
<dbReference type="Proteomes" id="UP000728032">
    <property type="component" value="Unassembled WGS sequence"/>
</dbReference>
<gene>
    <name evidence="2" type="ORF">ONB1V03_LOCUS14466</name>
</gene>
<evidence type="ECO:0000313" key="3">
    <source>
        <dbReference type="Proteomes" id="UP000728032"/>
    </source>
</evidence>
<feature type="transmembrane region" description="Helical" evidence="1">
    <location>
        <begin position="41"/>
        <end position="62"/>
    </location>
</feature>
<keyword evidence="1" id="KW-1133">Transmembrane helix</keyword>
<keyword evidence="1" id="KW-0812">Transmembrane</keyword>
<accession>A0A7R9MCV0</accession>
<evidence type="ECO:0000256" key="1">
    <source>
        <dbReference type="SAM" id="Phobius"/>
    </source>
</evidence>
<keyword evidence="1" id="KW-0472">Membrane</keyword>
<dbReference type="EMBL" id="CAJPVJ010013786">
    <property type="protein sequence ID" value="CAG2175027.1"/>
    <property type="molecule type" value="Genomic_DNA"/>
</dbReference>
<reference evidence="2" key="1">
    <citation type="submission" date="2020-11" db="EMBL/GenBank/DDBJ databases">
        <authorList>
            <person name="Tran Van P."/>
        </authorList>
    </citation>
    <scope>NUCLEOTIDE SEQUENCE</scope>
</reference>
<dbReference type="EMBL" id="OC928611">
    <property type="protein sequence ID" value="CAD7657841.1"/>
    <property type="molecule type" value="Genomic_DNA"/>
</dbReference>
<proteinExistence type="predicted"/>